<dbReference type="GO" id="GO:0004497">
    <property type="term" value="F:monooxygenase activity"/>
    <property type="evidence" value="ECO:0007669"/>
    <property type="project" value="UniProtKB-KW"/>
</dbReference>
<reference evidence="2 3" key="1">
    <citation type="submission" date="2019-07" db="EMBL/GenBank/DDBJ databases">
        <title>Full genome sequence of Devosia sp. Gsoil 520.</title>
        <authorList>
            <person name="Im W.-T."/>
        </authorList>
    </citation>
    <scope>NUCLEOTIDE SEQUENCE [LARGE SCALE GENOMIC DNA]</scope>
    <source>
        <strain evidence="2 3">Gsoil 520</strain>
    </source>
</reference>
<dbReference type="PROSITE" id="PS51725">
    <property type="entry name" value="ABM"/>
    <property type="match status" value="1"/>
</dbReference>
<dbReference type="OrthoDB" id="9798157at2"/>
<evidence type="ECO:0000313" key="3">
    <source>
        <dbReference type="Proteomes" id="UP000315364"/>
    </source>
</evidence>
<feature type="domain" description="ABM" evidence="1">
    <location>
        <begin position="2"/>
        <end position="95"/>
    </location>
</feature>
<keyword evidence="3" id="KW-1185">Reference proteome</keyword>
<protein>
    <submittedName>
        <fullName evidence="2">Antibiotic biosynthesis monooxygenase</fullName>
    </submittedName>
</protein>
<dbReference type="SUPFAM" id="SSF54909">
    <property type="entry name" value="Dimeric alpha+beta barrel"/>
    <property type="match status" value="1"/>
</dbReference>
<accession>A0A5B8LUI8</accession>
<evidence type="ECO:0000259" key="1">
    <source>
        <dbReference type="PROSITE" id="PS51725"/>
    </source>
</evidence>
<proteinExistence type="predicted"/>
<dbReference type="EMBL" id="CP042304">
    <property type="protein sequence ID" value="QDZ11988.1"/>
    <property type="molecule type" value="Genomic_DNA"/>
</dbReference>
<dbReference type="AlphaFoldDB" id="A0A5B8LUI8"/>
<dbReference type="Gene3D" id="3.30.70.100">
    <property type="match status" value="1"/>
</dbReference>
<sequence>MILEIAQIDIKSGFEQEFEEGVRRAPPLFNRAAGFQSFQLRKVVELPRRYQLVVRWRSVEDHVAGFGGSQDFLAWRQLVGHCFERLPYVEHSSEVFGWFKDEV</sequence>
<dbReference type="Pfam" id="PF03992">
    <property type="entry name" value="ABM"/>
    <property type="match status" value="1"/>
</dbReference>
<keyword evidence="2" id="KW-0503">Monooxygenase</keyword>
<name>A0A5B8LUI8_9HYPH</name>
<dbReference type="KEGG" id="dea:FPZ08_15295"/>
<gene>
    <name evidence="2" type="ORF">FPZ08_15295</name>
</gene>
<dbReference type="InterPro" id="IPR007138">
    <property type="entry name" value="ABM_dom"/>
</dbReference>
<keyword evidence="2" id="KW-0560">Oxidoreductase</keyword>
<evidence type="ECO:0000313" key="2">
    <source>
        <dbReference type="EMBL" id="QDZ11988.1"/>
    </source>
</evidence>
<dbReference type="Proteomes" id="UP000315364">
    <property type="component" value="Chromosome"/>
</dbReference>
<dbReference type="RefSeq" id="WP_146290804.1">
    <property type="nucleotide sequence ID" value="NZ_CP042304.1"/>
</dbReference>
<organism evidence="2 3">
    <name type="scientific">Devosia ginsengisoli</name>
    <dbReference type="NCBI Taxonomy" id="400770"/>
    <lineage>
        <taxon>Bacteria</taxon>
        <taxon>Pseudomonadati</taxon>
        <taxon>Pseudomonadota</taxon>
        <taxon>Alphaproteobacteria</taxon>
        <taxon>Hyphomicrobiales</taxon>
        <taxon>Devosiaceae</taxon>
        <taxon>Devosia</taxon>
    </lineage>
</organism>
<dbReference type="InterPro" id="IPR011008">
    <property type="entry name" value="Dimeric_a/b-barrel"/>
</dbReference>